<evidence type="ECO:0000313" key="2">
    <source>
        <dbReference type="Proteomes" id="UP000299102"/>
    </source>
</evidence>
<organism evidence="1 2">
    <name type="scientific">Eumeta variegata</name>
    <name type="common">Bagworm moth</name>
    <name type="synonym">Eumeta japonica</name>
    <dbReference type="NCBI Taxonomy" id="151549"/>
    <lineage>
        <taxon>Eukaryota</taxon>
        <taxon>Metazoa</taxon>
        <taxon>Ecdysozoa</taxon>
        <taxon>Arthropoda</taxon>
        <taxon>Hexapoda</taxon>
        <taxon>Insecta</taxon>
        <taxon>Pterygota</taxon>
        <taxon>Neoptera</taxon>
        <taxon>Endopterygota</taxon>
        <taxon>Lepidoptera</taxon>
        <taxon>Glossata</taxon>
        <taxon>Ditrysia</taxon>
        <taxon>Tineoidea</taxon>
        <taxon>Psychidae</taxon>
        <taxon>Oiketicinae</taxon>
        <taxon>Eumeta</taxon>
    </lineage>
</organism>
<keyword evidence="2" id="KW-1185">Reference proteome</keyword>
<name>A0A4C1ZRF9_EUMVA</name>
<dbReference type="Proteomes" id="UP000299102">
    <property type="component" value="Unassembled WGS sequence"/>
</dbReference>
<dbReference type="AlphaFoldDB" id="A0A4C1ZRF9"/>
<accession>A0A4C1ZRF9</accession>
<dbReference type="EMBL" id="BGZK01001988">
    <property type="protein sequence ID" value="GBP89267.1"/>
    <property type="molecule type" value="Genomic_DNA"/>
</dbReference>
<comment type="caution">
    <text evidence="1">The sequence shown here is derived from an EMBL/GenBank/DDBJ whole genome shotgun (WGS) entry which is preliminary data.</text>
</comment>
<gene>
    <name evidence="1" type="ORF">EVAR_63792_1</name>
</gene>
<evidence type="ECO:0000313" key="1">
    <source>
        <dbReference type="EMBL" id="GBP89267.1"/>
    </source>
</evidence>
<sequence length="92" mass="10662">MAMEGVLLEGAVKFREGKKPFRRYPGQIDGYKRSYRFNPNSAFTPDIDCGSTFASVLIDYPISKDLVSKRYPKKYRDIRYHKDNPISSSTFQ</sequence>
<reference evidence="1 2" key="1">
    <citation type="journal article" date="2019" name="Commun. Biol.">
        <title>The bagworm genome reveals a unique fibroin gene that provides high tensile strength.</title>
        <authorList>
            <person name="Kono N."/>
            <person name="Nakamura H."/>
            <person name="Ohtoshi R."/>
            <person name="Tomita M."/>
            <person name="Numata K."/>
            <person name="Arakawa K."/>
        </authorList>
    </citation>
    <scope>NUCLEOTIDE SEQUENCE [LARGE SCALE GENOMIC DNA]</scope>
</reference>
<proteinExistence type="predicted"/>
<protein>
    <submittedName>
        <fullName evidence="1">Uncharacterized protein</fullName>
    </submittedName>
</protein>